<organism evidence="4">
    <name type="scientific">Talaromyces marneffei PM1</name>
    <dbReference type="NCBI Taxonomy" id="1077442"/>
    <lineage>
        <taxon>Eukaryota</taxon>
        <taxon>Fungi</taxon>
        <taxon>Dikarya</taxon>
        <taxon>Ascomycota</taxon>
        <taxon>Pezizomycotina</taxon>
        <taxon>Eurotiomycetes</taxon>
        <taxon>Eurotiomycetidae</taxon>
        <taxon>Eurotiales</taxon>
        <taxon>Trichocomaceae</taxon>
        <taxon>Talaromyces</taxon>
        <taxon>Talaromyces sect. Talaromyces</taxon>
    </lineage>
</organism>
<dbReference type="HOGENOM" id="CLU_096156_1_0_1"/>
<reference key="1">
    <citation type="journal article" date="2014" name="PLoS Genet.">
        <title>Signature Gene Expression Reveals Novel Clues to the Molecular Mechanisms of Dimorphic Transition in Penicillium marneffei.</title>
        <authorList>
            <person name="Yang E."/>
            <person name="Wang G."/>
            <person name="Cai J."/>
            <person name="Woo P.C."/>
            <person name="Lau S.K."/>
            <person name="Yuen K.-Y."/>
            <person name="Chow W.-N."/>
            <person name="Lin X."/>
        </authorList>
    </citation>
    <scope>NUCLEOTIDE SEQUENCE [LARGE SCALE GENOMIC DNA]</scope>
    <source>
        <strain>PM1</strain>
    </source>
</reference>
<protein>
    <submittedName>
        <fullName evidence="4">Transcription factor MYB44</fullName>
    </submittedName>
</protein>
<proteinExistence type="predicted"/>
<dbReference type="EMBL" id="JPOX01000043">
    <property type="protein sequence ID" value="KFX42536.1"/>
    <property type="molecule type" value="Genomic_DNA"/>
</dbReference>
<dbReference type="CDD" id="cd00167">
    <property type="entry name" value="SANT"/>
    <property type="match status" value="1"/>
</dbReference>
<dbReference type="InterPro" id="IPR017930">
    <property type="entry name" value="Myb_dom"/>
</dbReference>
<comment type="caution">
    <text evidence="4">The sequence shown here is derived from an EMBL/GenBank/DDBJ whole genome shotgun (WGS) entry which is preliminary data.</text>
</comment>
<dbReference type="PROSITE" id="PS51294">
    <property type="entry name" value="HTH_MYB"/>
    <property type="match status" value="1"/>
</dbReference>
<dbReference type="Pfam" id="PF00249">
    <property type="entry name" value="Myb_DNA-binding"/>
    <property type="match status" value="1"/>
</dbReference>
<evidence type="ECO:0000313" key="4">
    <source>
        <dbReference type="EMBL" id="KFX42536.1"/>
    </source>
</evidence>
<gene>
    <name evidence="4" type="ORF">GQ26_0430240</name>
</gene>
<dbReference type="Gene3D" id="1.10.10.60">
    <property type="entry name" value="Homeodomain-like"/>
    <property type="match status" value="1"/>
</dbReference>
<feature type="domain" description="Myb-like" evidence="2">
    <location>
        <begin position="14"/>
        <end position="63"/>
    </location>
</feature>
<dbReference type="InterPro" id="IPR009057">
    <property type="entry name" value="Homeodomain-like_sf"/>
</dbReference>
<evidence type="ECO:0000256" key="1">
    <source>
        <dbReference type="SAM" id="MobiDB-lite"/>
    </source>
</evidence>
<dbReference type="AlphaFoldDB" id="A0A093V764"/>
<reference evidence="4" key="2">
    <citation type="journal article" date="2014" name="PLoS Genet.">
        <title>Signature gene expression reveals novel clues to the molecular mechanisms of dimorphic transition in Penicillium marneffei.</title>
        <authorList>
            <person name="Yang E."/>
            <person name="Wang G."/>
            <person name="Cai J."/>
            <person name="Woo P.C."/>
            <person name="Lau S.K."/>
            <person name="Yuen K.-Y."/>
            <person name="Chow W.-N."/>
            <person name="Lin X."/>
        </authorList>
    </citation>
    <scope>NUCLEOTIDE SEQUENCE</scope>
    <source>
        <strain evidence="4">PM1</strain>
    </source>
</reference>
<dbReference type="PROSITE" id="PS50090">
    <property type="entry name" value="MYB_LIKE"/>
    <property type="match status" value="1"/>
</dbReference>
<dbReference type="SMART" id="SM00717">
    <property type="entry name" value="SANT"/>
    <property type="match status" value="1"/>
</dbReference>
<sequence length="172" mass="20223">MRATEEKIQVTMHSSEASGRKWSAEEDLRLLKLRAQNRTWTQISKKFRQRSALSCRLHYRNYLTKEVEWNEDKLIELATCYEKYKPEMWAKISRELRIPWQAAEKMHWKLGSGGLASRDSTSRTITPKPSLPNVTSHRPYLVQPSGQIQEQIRLPSFKELVAGIQHHRNRIP</sequence>
<name>A0A093V764_TALMA</name>
<feature type="domain" description="HTH myb-type" evidence="3">
    <location>
        <begin position="14"/>
        <end position="67"/>
    </location>
</feature>
<feature type="region of interest" description="Disordered" evidence="1">
    <location>
        <begin position="113"/>
        <end position="139"/>
    </location>
</feature>
<evidence type="ECO:0000259" key="3">
    <source>
        <dbReference type="PROSITE" id="PS51294"/>
    </source>
</evidence>
<feature type="compositionally biased region" description="Polar residues" evidence="1">
    <location>
        <begin position="118"/>
        <end position="136"/>
    </location>
</feature>
<dbReference type="SUPFAM" id="SSF46689">
    <property type="entry name" value="Homeodomain-like"/>
    <property type="match status" value="1"/>
</dbReference>
<dbReference type="InterPro" id="IPR001005">
    <property type="entry name" value="SANT/Myb"/>
</dbReference>
<evidence type="ECO:0000259" key="2">
    <source>
        <dbReference type="PROSITE" id="PS50090"/>
    </source>
</evidence>
<accession>A0A093V764</accession>